<protein>
    <submittedName>
        <fullName evidence="2">Uncharacterized protein</fullName>
    </submittedName>
</protein>
<organism evidence="2 3">
    <name type="scientific">Eumeta variegata</name>
    <name type="common">Bagworm moth</name>
    <name type="synonym">Eumeta japonica</name>
    <dbReference type="NCBI Taxonomy" id="151549"/>
    <lineage>
        <taxon>Eukaryota</taxon>
        <taxon>Metazoa</taxon>
        <taxon>Ecdysozoa</taxon>
        <taxon>Arthropoda</taxon>
        <taxon>Hexapoda</taxon>
        <taxon>Insecta</taxon>
        <taxon>Pterygota</taxon>
        <taxon>Neoptera</taxon>
        <taxon>Endopterygota</taxon>
        <taxon>Lepidoptera</taxon>
        <taxon>Glossata</taxon>
        <taxon>Ditrysia</taxon>
        <taxon>Tineoidea</taxon>
        <taxon>Psychidae</taxon>
        <taxon>Oiketicinae</taxon>
        <taxon>Eumeta</taxon>
    </lineage>
</organism>
<evidence type="ECO:0000256" key="1">
    <source>
        <dbReference type="SAM" id="MobiDB-lite"/>
    </source>
</evidence>
<keyword evidence="3" id="KW-1185">Reference proteome</keyword>
<evidence type="ECO:0000313" key="2">
    <source>
        <dbReference type="EMBL" id="GBP11793.1"/>
    </source>
</evidence>
<reference evidence="2 3" key="1">
    <citation type="journal article" date="2019" name="Commun. Biol.">
        <title>The bagworm genome reveals a unique fibroin gene that provides high tensile strength.</title>
        <authorList>
            <person name="Kono N."/>
            <person name="Nakamura H."/>
            <person name="Ohtoshi R."/>
            <person name="Tomita M."/>
            <person name="Numata K."/>
            <person name="Arakawa K."/>
        </authorList>
    </citation>
    <scope>NUCLEOTIDE SEQUENCE [LARGE SCALE GENOMIC DNA]</scope>
</reference>
<gene>
    <name evidence="2" type="ORF">EVAR_87719_1</name>
</gene>
<accession>A0A4C1TB94</accession>
<evidence type="ECO:0000313" key="3">
    <source>
        <dbReference type="Proteomes" id="UP000299102"/>
    </source>
</evidence>
<dbReference type="EMBL" id="BGZK01004952">
    <property type="protein sequence ID" value="GBP11793.1"/>
    <property type="molecule type" value="Genomic_DNA"/>
</dbReference>
<sequence length="86" mass="9531">MVESEPLDPSSDRTLAALLPDADGDGEGSERFLVVNYSVWIPRLAEQPSRLRRQEVPSGEERGHETSLFIRTLAPLAPRHRLAAVP</sequence>
<name>A0A4C1TB94_EUMVA</name>
<feature type="region of interest" description="Disordered" evidence="1">
    <location>
        <begin position="1"/>
        <end position="26"/>
    </location>
</feature>
<dbReference type="Proteomes" id="UP000299102">
    <property type="component" value="Unassembled WGS sequence"/>
</dbReference>
<dbReference type="AlphaFoldDB" id="A0A4C1TB94"/>
<comment type="caution">
    <text evidence="2">The sequence shown here is derived from an EMBL/GenBank/DDBJ whole genome shotgun (WGS) entry which is preliminary data.</text>
</comment>
<proteinExistence type="predicted"/>